<name>A0ABT3DCX1_9BACI</name>
<keyword evidence="2" id="KW-1185">Reference proteome</keyword>
<dbReference type="Proteomes" id="UP001526147">
    <property type="component" value="Unassembled WGS sequence"/>
</dbReference>
<comment type="caution">
    <text evidence="1">The sequence shown here is derived from an EMBL/GenBank/DDBJ whole genome shotgun (WGS) entry which is preliminary data.</text>
</comment>
<proteinExistence type="predicted"/>
<gene>
    <name evidence="1" type="ORF">OIH86_03630</name>
</gene>
<protein>
    <submittedName>
        <fullName evidence="1">Uncharacterized protein</fullName>
    </submittedName>
</protein>
<sequence>MLKTINVVLEDVDLKVEQDSESNLVEIHLGRIEEDGSVLEAVQVFPSISDVKQIIKALQHILPDEE</sequence>
<accession>A0ABT3DCX1</accession>
<evidence type="ECO:0000313" key="1">
    <source>
        <dbReference type="EMBL" id="MCV9884731.1"/>
    </source>
</evidence>
<reference evidence="1 2" key="1">
    <citation type="submission" date="2022-10" db="EMBL/GenBank/DDBJ databases">
        <title>Draft genome assembly of moderately radiation resistant bacterium Metabacillus halosaccharovorans.</title>
        <authorList>
            <person name="Pal S."/>
            <person name="Gopinathan A."/>
        </authorList>
    </citation>
    <scope>NUCLEOTIDE SEQUENCE [LARGE SCALE GENOMIC DNA]</scope>
    <source>
        <strain evidence="1 2">VITHBRA001</strain>
    </source>
</reference>
<dbReference type="RefSeq" id="WP_264141649.1">
    <property type="nucleotide sequence ID" value="NZ_JAOYEY010000023.1"/>
</dbReference>
<organism evidence="1 2">
    <name type="scientific">Metabacillus halosaccharovorans</name>
    <dbReference type="NCBI Taxonomy" id="930124"/>
    <lineage>
        <taxon>Bacteria</taxon>
        <taxon>Bacillati</taxon>
        <taxon>Bacillota</taxon>
        <taxon>Bacilli</taxon>
        <taxon>Bacillales</taxon>
        <taxon>Bacillaceae</taxon>
        <taxon>Metabacillus</taxon>
    </lineage>
</organism>
<dbReference type="EMBL" id="JAOYEY010000023">
    <property type="protein sequence ID" value="MCV9884731.1"/>
    <property type="molecule type" value="Genomic_DNA"/>
</dbReference>
<evidence type="ECO:0000313" key="2">
    <source>
        <dbReference type="Proteomes" id="UP001526147"/>
    </source>
</evidence>